<comment type="caution">
    <text evidence="1">The sequence shown here is derived from an EMBL/GenBank/DDBJ whole genome shotgun (WGS) entry which is preliminary data.</text>
</comment>
<evidence type="ECO:0000313" key="2">
    <source>
        <dbReference type="Proteomes" id="UP001162992"/>
    </source>
</evidence>
<protein>
    <submittedName>
        <fullName evidence="1">Uncharacterized protein</fullName>
    </submittedName>
</protein>
<proteinExistence type="predicted"/>
<evidence type="ECO:0000313" key="1">
    <source>
        <dbReference type="EMBL" id="KAJ7515404.1"/>
    </source>
</evidence>
<name>A0ACC2ACW2_DIPCM</name>
<gene>
    <name evidence="1" type="ORF">O6H91_22G012300</name>
</gene>
<keyword evidence="2" id="KW-1185">Reference proteome</keyword>
<dbReference type="EMBL" id="CM055113">
    <property type="protein sequence ID" value="KAJ7515404.1"/>
    <property type="molecule type" value="Genomic_DNA"/>
</dbReference>
<dbReference type="Proteomes" id="UP001162992">
    <property type="component" value="Chromosome 22"/>
</dbReference>
<organism evidence="1 2">
    <name type="scientific">Diphasiastrum complanatum</name>
    <name type="common">Issler's clubmoss</name>
    <name type="synonym">Lycopodium complanatum</name>
    <dbReference type="NCBI Taxonomy" id="34168"/>
    <lineage>
        <taxon>Eukaryota</taxon>
        <taxon>Viridiplantae</taxon>
        <taxon>Streptophyta</taxon>
        <taxon>Embryophyta</taxon>
        <taxon>Tracheophyta</taxon>
        <taxon>Lycopodiopsida</taxon>
        <taxon>Lycopodiales</taxon>
        <taxon>Lycopodiaceae</taxon>
        <taxon>Lycopodioideae</taxon>
        <taxon>Diphasiastrum</taxon>
    </lineage>
</organism>
<reference evidence="2" key="1">
    <citation type="journal article" date="2024" name="Proc. Natl. Acad. Sci. U.S.A.">
        <title>Extraordinary preservation of gene collinearity over three hundred million years revealed in homosporous lycophytes.</title>
        <authorList>
            <person name="Li C."/>
            <person name="Wickell D."/>
            <person name="Kuo L.Y."/>
            <person name="Chen X."/>
            <person name="Nie B."/>
            <person name="Liao X."/>
            <person name="Peng D."/>
            <person name="Ji J."/>
            <person name="Jenkins J."/>
            <person name="Williams M."/>
            <person name="Shu S."/>
            <person name="Plott C."/>
            <person name="Barry K."/>
            <person name="Rajasekar S."/>
            <person name="Grimwood J."/>
            <person name="Han X."/>
            <person name="Sun S."/>
            <person name="Hou Z."/>
            <person name="He W."/>
            <person name="Dai G."/>
            <person name="Sun C."/>
            <person name="Schmutz J."/>
            <person name="Leebens-Mack J.H."/>
            <person name="Li F.W."/>
            <person name="Wang L."/>
        </authorList>
    </citation>
    <scope>NUCLEOTIDE SEQUENCE [LARGE SCALE GENOMIC DNA]</scope>
    <source>
        <strain evidence="2">cv. PW_Plant_1</strain>
    </source>
</reference>
<accession>A0ACC2ACW2</accession>
<sequence length="704" mass="81883">MVKFQKHMKGQLVPEWREGYCNYKQLKKDVNVIKHDLLKQLQNFESGDNRSLPDGKQQAQKASGYPLWTFASLAKSIRVQGESLMVVHNKRIEVYGVDEELYETELLGPFSEAQHEKNFFVRLDAQLNKVNKFYKHKEEEYIVQARQLRNQADALLELKKALSTDHSQHKSDNDQQKKCPRDINGEYVKWKLDGFSPCKNRVQRAEKMLRMAISEFYRGLQLLKGYSSLNLMAFSKILKKFDKVTGQNAASTYLRVVRSSYFMSSNQIINLMDLVEELYTKQFAKRDQKLPLAYLKPRPPPDSLNFTLGLFAGCSWSLTVAFILMLIVSKNCLIFGGTSYMTSVFPVFSTLLLFVLHMYIYGFNIYLWHRARINYAFIFEFAPGTELRLQDLLLISAGLTTLVTGGMIIHLSLYTLDFKVHNLREIVPVAIFLVLLILPFLPVDICYRSARIMCLRSLWHIVSSPSYKVFFADFFLADQLTSQITALRNIGYIFCYYGGGYYRRQDSAGCIDSAMFVILQYLLSVLPYWWRLMQCVRKWLDDCDQTQMVNGGKYLSAMIAVMMRLTYARFNSNSWLALFVTSSILATIYQLGWDIVVDWGLFQCHSRNPWLRDDLILKQKFIYFISMALNLILRLTWLFTLTPLQHGGLNHNIVDCLFASLEVLRRGHWNFYRVENEHLKKVGRFRAVRSMPLSFKDIDATEMC</sequence>